<sequence length="446" mass="45897">MPEDGKGRENRTQLIGWAIAIVVLLAGGAVAAFGFFWSSDETQAEAPAAPLVRVASPVELDQPLTISQTALVRSGAEVVLAPEVGGRIERIGENFAAGGRLAEDDLVIELDDARFRSDLQAAQAAVEEAEASLDEARADLDRQNQLAERGATPEATTEDAAARVKRARASLSSARAQRQSAEIALDDTRLEAPFPAVVLSADAARGQLVSAGTSVGTAALAGYAEAAVGLSERDFALLGGEAALLGKPVGIRPVRGEGEVKDVRIGTVTAVIPRIESSARTTEVIVSIRNPFVADEGAPALRIGEVVRVHFALPDEESPFAAPSGVVQAGQQVWGVDSDNRLVRLEAEVRRRIEGAVLLSGDLDGRRLLLTPVDTPVDGLKVRVDGDKPVTVGDLSDPVANRIASAPSGLVNVPDDIASGSASSAAGATATGGNTSGANTAGGAAQ</sequence>
<proteinExistence type="inferred from homology"/>
<evidence type="ECO:0000256" key="4">
    <source>
        <dbReference type="SAM" id="Phobius"/>
    </source>
</evidence>
<feature type="domain" description="Multidrug export protein EmrA/FarA alpha-helical hairpin" evidence="5">
    <location>
        <begin position="118"/>
        <end position="205"/>
    </location>
</feature>
<feature type="coiled-coil region" evidence="2">
    <location>
        <begin position="119"/>
        <end position="191"/>
    </location>
</feature>
<dbReference type="Gene3D" id="2.40.50.100">
    <property type="match status" value="1"/>
</dbReference>
<comment type="similarity">
    <text evidence="1">Belongs to the membrane fusion protein (MFP) (TC 8.A.1) family.</text>
</comment>
<reference evidence="6 7" key="1">
    <citation type="submission" date="2020-12" db="EMBL/GenBank/DDBJ databases">
        <authorList>
            <person name="Zheng R.K."/>
            <person name="Sun C.M."/>
        </authorList>
    </citation>
    <scope>NUCLEOTIDE SEQUENCE [LARGE SCALE GENOMIC DNA]</scope>
    <source>
        <strain evidence="6 7">ZRK001</strain>
    </source>
</reference>
<protein>
    <submittedName>
        <fullName evidence="6">Efflux RND transporter periplasmic adaptor subunit</fullName>
    </submittedName>
</protein>
<evidence type="ECO:0000256" key="3">
    <source>
        <dbReference type="SAM" id="MobiDB-lite"/>
    </source>
</evidence>
<evidence type="ECO:0000313" key="6">
    <source>
        <dbReference type="EMBL" id="QQM32193.1"/>
    </source>
</evidence>
<evidence type="ECO:0000313" key="7">
    <source>
        <dbReference type="Proteomes" id="UP000596083"/>
    </source>
</evidence>
<dbReference type="PANTHER" id="PTHR30469">
    <property type="entry name" value="MULTIDRUG RESISTANCE PROTEIN MDTA"/>
    <property type="match status" value="1"/>
</dbReference>
<evidence type="ECO:0000256" key="1">
    <source>
        <dbReference type="ARBA" id="ARBA00009477"/>
    </source>
</evidence>
<dbReference type="GO" id="GO:1990281">
    <property type="term" value="C:efflux pump complex"/>
    <property type="evidence" value="ECO:0007669"/>
    <property type="project" value="TreeGrafter"/>
</dbReference>
<feature type="region of interest" description="Disordered" evidence="3">
    <location>
        <begin position="420"/>
        <end position="446"/>
    </location>
</feature>
<dbReference type="NCBIfam" id="TIGR01730">
    <property type="entry name" value="RND_mfp"/>
    <property type="match status" value="1"/>
</dbReference>
<dbReference type="SUPFAM" id="SSF111369">
    <property type="entry name" value="HlyD-like secretion proteins"/>
    <property type="match status" value="1"/>
</dbReference>
<dbReference type="InterPro" id="IPR006143">
    <property type="entry name" value="RND_pump_MFP"/>
</dbReference>
<dbReference type="Gene3D" id="2.40.30.170">
    <property type="match status" value="1"/>
</dbReference>
<dbReference type="GO" id="GO:0015562">
    <property type="term" value="F:efflux transmembrane transporter activity"/>
    <property type="evidence" value="ECO:0007669"/>
    <property type="project" value="TreeGrafter"/>
</dbReference>
<gene>
    <name evidence="6" type="ORF">JET14_08655</name>
</gene>
<dbReference type="RefSeq" id="WP_200337659.1">
    <property type="nucleotide sequence ID" value="NZ_CP066786.1"/>
</dbReference>
<dbReference type="Pfam" id="PF25885">
    <property type="entry name" value="HH_EMRA"/>
    <property type="match status" value="1"/>
</dbReference>
<dbReference type="PANTHER" id="PTHR30469:SF15">
    <property type="entry name" value="HLYD FAMILY OF SECRETION PROTEINS"/>
    <property type="match status" value="1"/>
</dbReference>
<dbReference type="KEGG" id="mlut:JET14_08655"/>
<keyword evidence="4" id="KW-1133">Transmembrane helix</keyword>
<evidence type="ECO:0000256" key="2">
    <source>
        <dbReference type="SAM" id="Coils"/>
    </source>
</evidence>
<dbReference type="InterPro" id="IPR058633">
    <property type="entry name" value="EmrA/FarA_HH"/>
</dbReference>
<name>A0A7T7KN48_9HYPH</name>
<dbReference type="Gene3D" id="1.10.287.470">
    <property type="entry name" value="Helix hairpin bin"/>
    <property type="match status" value="1"/>
</dbReference>
<feature type="transmembrane region" description="Helical" evidence="4">
    <location>
        <begin position="14"/>
        <end position="37"/>
    </location>
</feature>
<evidence type="ECO:0000259" key="5">
    <source>
        <dbReference type="Pfam" id="PF25885"/>
    </source>
</evidence>
<keyword evidence="4" id="KW-0812">Transmembrane</keyword>
<dbReference type="EMBL" id="CP066786">
    <property type="protein sequence ID" value="QQM32193.1"/>
    <property type="molecule type" value="Genomic_DNA"/>
</dbReference>
<dbReference type="AlphaFoldDB" id="A0A7T7KN48"/>
<accession>A0A7T7KN48</accession>
<organism evidence="6 7">
    <name type="scientific">Martelella lutilitoris</name>
    <dbReference type="NCBI Taxonomy" id="2583532"/>
    <lineage>
        <taxon>Bacteria</taxon>
        <taxon>Pseudomonadati</taxon>
        <taxon>Pseudomonadota</taxon>
        <taxon>Alphaproteobacteria</taxon>
        <taxon>Hyphomicrobiales</taxon>
        <taxon>Aurantimonadaceae</taxon>
        <taxon>Martelella</taxon>
    </lineage>
</organism>
<dbReference type="Proteomes" id="UP000596083">
    <property type="component" value="Chromosome"/>
</dbReference>
<keyword evidence="2" id="KW-0175">Coiled coil</keyword>
<keyword evidence="4" id="KW-0472">Membrane</keyword>